<name>B8ZY96_ECOLX</name>
<keyword evidence="1" id="KW-0732">Signal</keyword>
<feature type="chain" id="PRO_5002880908" evidence="1">
    <location>
        <begin position="20"/>
        <end position="177"/>
    </location>
</feature>
<reference evidence="2" key="2">
    <citation type="submission" date="2009-01" db="EMBL/GenBank/DDBJ databases">
        <authorList>
            <person name="Seth-Smith H.M."/>
        </authorList>
    </citation>
    <scope>NUCLEOTIDE SEQUENCE</scope>
    <source>
        <strain evidence="2">DEC8A / 2198-77</strain>
    </source>
</reference>
<gene>
    <name evidence="2" type="primary">espH</name>
    <name evidence="2" type="ORF">LDEC_032</name>
</gene>
<dbReference type="AlphaFoldDB" id="B8ZY96"/>
<evidence type="ECO:0000313" key="2">
    <source>
        <dbReference type="EMBL" id="CAX18574.1"/>
    </source>
</evidence>
<organism evidence="2">
    <name type="scientific">Escherichia coli</name>
    <dbReference type="NCBI Taxonomy" id="562"/>
    <lineage>
        <taxon>Bacteria</taxon>
        <taxon>Pseudomonadati</taxon>
        <taxon>Pseudomonadota</taxon>
        <taxon>Gammaproteobacteria</taxon>
        <taxon>Enterobacterales</taxon>
        <taxon>Enterobacteriaceae</taxon>
        <taxon>Escherichia</taxon>
    </lineage>
</organism>
<protein>
    <submittedName>
        <fullName evidence="2">Type III secretion system, translocated effector protein, LEE associated</fullName>
    </submittedName>
</protein>
<sequence length="177" mass="20171">MRYIGRCMMSSSLSGITFATSLTSNQASWSKLTRTLHISNDDTVDELQLKARMQQRHHRVFPDIDDYSVINFRGKEYAVRFIKENDNYVYKVHKITQESGCFSKIFSFLYGGVTKALESKLNERHITPLSSTWFPRTALEGFLTERGLSSLLRRVQSTEGVNPPENTTFNSLSGVMG</sequence>
<reference evidence="2" key="1">
    <citation type="submission" date="2009-01" db="EMBL/GenBank/DDBJ databases">
        <title>Phylogeny of LEE-harbouring pathogens.</title>
        <authorList>
            <person name="Wieler L.H."/>
            <person name="Jores J."/>
            <person name="Ewers C."/>
            <person name="Semmler T."/>
            <person name="Heidemanns K."/>
            <person name="Seth-Smith H.M.B."/>
            <person name="Quail M.A."/>
            <person name="Parkhill J."/>
            <person name="Karch H."/>
            <person name="Kaper J.B."/>
            <person name="Achtman M."/>
        </authorList>
    </citation>
    <scope>NUCLEOTIDE SEQUENCE</scope>
    <source>
        <strain evidence="2">DEC8A / 2198-77</strain>
    </source>
</reference>
<dbReference type="EMBL" id="FM986650">
    <property type="protein sequence ID" value="CAX18574.1"/>
    <property type="molecule type" value="Genomic_DNA"/>
</dbReference>
<feature type="signal peptide" evidence="1">
    <location>
        <begin position="1"/>
        <end position="19"/>
    </location>
</feature>
<evidence type="ECO:0000256" key="1">
    <source>
        <dbReference type="SAM" id="SignalP"/>
    </source>
</evidence>
<accession>B8ZY96</accession>
<proteinExistence type="predicted"/>